<reference evidence="1 2" key="1">
    <citation type="journal article" date="2022" name="Allergy">
        <title>Genome assembly and annotation of Periplaneta americana reveal a comprehensive cockroach allergen profile.</title>
        <authorList>
            <person name="Wang L."/>
            <person name="Xiong Q."/>
            <person name="Saelim N."/>
            <person name="Wang L."/>
            <person name="Nong W."/>
            <person name="Wan A.T."/>
            <person name="Shi M."/>
            <person name="Liu X."/>
            <person name="Cao Q."/>
            <person name="Hui J.H.L."/>
            <person name="Sookrung N."/>
            <person name="Leung T.F."/>
            <person name="Tungtrongchitr A."/>
            <person name="Tsui S.K.W."/>
        </authorList>
    </citation>
    <scope>NUCLEOTIDE SEQUENCE [LARGE SCALE GENOMIC DNA]</scope>
    <source>
        <strain evidence="1">PWHHKU_190912</strain>
    </source>
</reference>
<dbReference type="PANTHER" id="PTHR45913:SF21">
    <property type="entry name" value="DUF4371 DOMAIN-CONTAINING PROTEIN"/>
    <property type="match status" value="1"/>
</dbReference>
<organism evidence="1 2">
    <name type="scientific">Periplaneta americana</name>
    <name type="common">American cockroach</name>
    <name type="synonym">Blatta americana</name>
    <dbReference type="NCBI Taxonomy" id="6978"/>
    <lineage>
        <taxon>Eukaryota</taxon>
        <taxon>Metazoa</taxon>
        <taxon>Ecdysozoa</taxon>
        <taxon>Arthropoda</taxon>
        <taxon>Hexapoda</taxon>
        <taxon>Insecta</taxon>
        <taxon>Pterygota</taxon>
        <taxon>Neoptera</taxon>
        <taxon>Polyneoptera</taxon>
        <taxon>Dictyoptera</taxon>
        <taxon>Blattodea</taxon>
        <taxon>Blattoidea</taxon>
        <taxon>Blattidae</taxon>
        <taxon>Blattinae</taxon>
        <taxon>Periplaneta</taxon>
    </lineage>
</organism>
<dbReference type="EMBL" id="JAJSOF020000023">
    <property type="protein sequence ID" value="KAJ4436436.1"/>
    <property type="molecule type" value="Genomic_DNA"/>
</dbReference>
<gene>
    <name evidence="1" type="ORF">ANN_19069</name>
</gene>
<protein>
    <submittedName>
        <fullName evidence="1">Uncharacterized protein</fullName>
    </submittedName>
</protein>
<name>A0ABQ8SQG9_PERAM</name>
<comment type="caution">
    <text evidence="1">The sequence shown here is derived from an EMBL/GenBank/DDBJ whole genome shotgun (WGS) entry which is preliminary data.</text>
</comment>
<accession>A0ABQ8SQG9</accession>
<dbReference type="Proteomes" id="UP001148838">
    <property type="component" value="Unassembled WGS sequence"/>
</dbReference>
<sequence length="148" mass="16402">MRLRTINFRVNFAKTKYPNLRANFTVSQIIAKKSKSFSDGEFVKECVQSVADIICSDKKTEFAKLSLSRQTVARRIDELAANIEGTLKSRATNFEFYSLALSESCDASNTDQLAISLRGGNKDFNITEELAALVPLKAIDLMGVSVKP</sequence>
<proteinExistence type="predicted"/>
<evidence type="ECO:0000313" key="2">
    <source>
        <dbReference type="Proteomes" id="UP001148838"/>
    </source>
</evidence>
<keyword evidence="2" id="KW-1185">Reference proteome</keyword>
<evidence type="ECO:0000313" key="1">
    <source>
        <dbReference type="EMBL" id="KAJ4436436.1"/>
    </source>
</evidence>
<dbReference type="PANTHER" id="PTHR45913">
    <property type="entry name" value="EPM2A-INTERACTING PROTEIN 1"/>
    <property type="match status" value="1"/>
</dbReference>